<accession>A0ABY4GQ10</accession>
<gene>
    <name evidence="1" type="ORF">MUN87_06275</name>
</gene>
<evidence type="ECO:0000313" key="2">
    <source>
        <dbReference type="Proteomes" id="UP000831537"/>
    </source>
</evidence>
<protein>
    <submittedName>
        <fullName evidence="1">Alpha/beta hydrolase-fold protein</fullName>
    </submittedName>
</protein>
<dbReference type="InterPro" id="IPR029058">
    <property type="entry name" value="AB_hydrolase_fold"/>
</dbReference>
<dbReference type="InterPro" id="IPR000801">
    <property type="entry name" value="Esterase-like"/>
</dbReference>
<evidence type="ECO:0000313" key="1">
    <source>
        <dbReference type="EMBL" id="UOQ86488.1"/>
    </source>
</evidence>
<dbReference type="EMBL" id="CP095071">
    <property type="protein sequence ID" value="UOQ86488.1"/>
    <property type="molecule type" value="Genomic_DNA"/>
</dbReference>
<dbReference type="Gene3D" id="3.40.50.1820">
    <property type="entry name" value="alpha/beta hydrolase"/>
    <property type="match status" value="1"/>
</dbReference>
<dbReference type="PANTHER" id="PTHR48098:SF3">
    <property type="entry name" value="IRON(III) ENTEROBACTIN ESTERASE"/>
    <property type="match status" value="1"/>
</dbReference>
<dbReference type="SUPFAM" id="SSF53474">
    <property type="entry name" value="alpha/beta-Hydrolases"/>
    <property type="match status" value="1"/>
</dbReference>
<reference evidence="1 2" key="1">
    <citation type="submission" date="2022-04" db="EMBL/GenBank/DDBJ databases">
        <title>Gracilibacillus sp. isolated from saltern.</title>
        <authorList>
            <person name="Won M."/>
            <person name="Lee C.-M."/>
            <person name="Woen H.-Y."/>
            <person name="Kwon S.-W."/>
        </authorList>
    </citation>
    <scope>NUCLEOTIDE SEQUENCE [LARGE SCALE GENOMIC DNA]</scope>
    <source>
        <strain evidence="1 2">SSPM10-3</strain>
    </source>
</reference>
<dbReference type="PANTHER" id="PTHR48098">
    <property type="entry name" value="ENTEROCHELIN ESTERASE-RELATED"/>
    <property type="match status" value="1"/>
</dbReference>
<name>A0ABY4GQ10_9BACI</name>
<dbReference type="InterPro" id="IPR050583">
    <property type="entry name" value="Mycobacterial_A85_antigen"/>
</dbReference>
<proteinExistence type="predicted"/>
<sequence>MGRKGSMDSASIESDYLNKEIEVKWYLPEGFTPFQDYQLCVMQDGEDYFRIGRVATLSDQLHEEMEIEPTIFVGIHYQDKYDRKEKYHPDGEQQSDYIAFLVKEAIPFVEETLHITPVKRILMGDSLAGTLAFMVASQFPSTFHTAIMQSPYMNERVMQQANRVPAGSQLELYQSIGLDETEVDTTTGEISDFLAPNRVFHDILKDKLSVYHYEEFDGNHTWTYWQKDLKNILITML</sequence>
<organism evidence="1 2">
    <name type="scientific">Gracilibacillus salinarum</name>
    <dbReference type="NCBI Taxonomy" id="2932255"/>
    <lineage>
        <taxon>Bacteria</taxon>
        <taxon>Bacillati</taxon>
        <taxon>Bacillota</taxon>
        <taxon>Bacilli</taxon>
        <taxon>Bacillales</taxon>
        <taxon>Bacillaceae</taxon>
        <taxon>Gracilibacillus</taxon>
    </lineage>
</organism>
<dbReference type="GO" id="GO:0016787">
    <property type="term" value="F:hydrolase activity"/>
    <property type="evidence" value="ECO:0007669"/>
    <property type="project" value="UniProtKB-KW"/>
</dbReference>
<dbReference type="RefSeq" id="WP_244746856.1">
    <property type="nucleotide sequence ID" value="NZ_CP095071.1"/>
</dbReference>
<dbReference type="Pfam" id="PF00756">
    <property type="entry name" value="Esterase"/>
    <property type="match status" value="1"/>
</dbReference>
<keyword evidence="2" id="KW-1185">Reference proteome</keyword>
<keyword evidence="1" id="KW-0378">Hydrolase</keyword>
<dbReference type="Proteomes" id="UP000831537">
    <property type="component" value="Chromosome"/>
</dbReference>